<gene>
    <name evidence="2" type="ORF">MKQ68_24325</name>
</gene>
<dbReference type="Proteomes" id="UP001162741">
    <property type="component" value="Chromosome"/>
</dbReference>
<feature type="signal peptide" evidence="1">
    <location>
        <begin position="1"/>
        <end position="19"/>
    </location>
</feature>
<keyword evidence="1" id="KW-0732">Signal</keyword>
<name>A0ABY6J0M0_9BACT</name>
<evidence type="ECO:0000313" key="2">
    <source>
        <dbReference type="EMBL" id="UYQ93213.1"/>
    </source>
</evidence>
<dbReference type="RefSeq" id="WP_244845595.1">
    <property type="nucleotide sequence ID" value="NZ_CP107006.1"/>
</dbReference>
<evidence type="ECO:0000256" key="1">
    <source>
        <dbReference type="SAM" id="SignalP"/>
    </source>
</evidence>
<evidence type="ECO:0000313" key="3">
    <source>
        <dbReference type="Proteomes" id="UP001162741"/>
    </source>
</evidence>
<feature type="chain" id="PRO_5045543660" description="Cytochrome c domain-containing protein" evidence="1">
    <location>
        <begin position="20"/>
        <end position="124"/>
    </location>
</feature>
<accession>A0ABY6J0M0</accession>
<sequence length="124" mass="13158">MMRYFSGLLLLWVIYSACTADKAPKPEAPIVACDTATITSARIYAIVQQNCTNYACHPGGGAPSAANFSSQANLKAYINANKGLFAARVTAANADMPQSQGFPALPRAVRDSIACWISKGMPDQ</sequence>
<evidence type="ECO:0008006" key="4">
    <source>
        <dbReference type="Google" id="ProtNLM"/>
    </source>
</evidence>
<dbReference type="EMBL" id="CP107006">
    <property type="protein sequence ID" value="UYQ93213.1"/>
    <property type="molecule type" value="Genomic_DNA"/>
</dbReference>
<protein>
    <recommendedName>
        <fullName evidence="4">Cytochrome c domain-containing protein</fullName>
    </recommendedName>
</protein>
<organism evidence="2 3">
    <name type="scientific">Chitinophaga horti</name>
    <dbReference type="NCBI Taxonomy" id="2920382"/>
    <lineage>
        <taxon>Bacteria</taxon>
        <taxon>Pseudomonadati</taxon>
        <taxon>Bacteroidota</taxon>
        <taxon>Chitinophagia</taxon>
        <taxon>Chitinophagales</taxon>
        <taxon>Chitinophagaceae</taxon>
        <taxon>Chitinophaga</taxon>
    </lineage>
</organism>
<reference evidence="2" key="1">
    <citation type="submission" date="2022-10" db="EMBL/GenBank/DDBJ databases">
        <title>Chitinophaga sp. nov., isolated from soil.</title>
        <authorList>
            <person name="Jeon C.O."/>
        </authorList>
    </citation>
    <scope>NUCLEOTIDE SEQUENCE</scope>
    <source>
        <strain evidence="2">R8</strain>
    </source>
</reference>
<proteinExistence type="predicted"/>
<keyword evidence="3" id="KW-1185">Reference proteome</keyword>